<comment type="caution">
    <text evidence="2">The sequence shown here is derived from an EMBL/GenBank/DDBJ whole genome shotgun (WGS) entry which is preliminary data.</text>
</comment>
<reference evidence="2 3" key="1">
    <citation type="submission" date="2017-10" db="EMBL/GenBank/DDBJ databases">
        <title>A large-scale comparative metagenomic study reveals the eutrophication-driven functional interactions in six Microcystis-epibionts communities.</title>
        <authorList>
            <person name="Li Q."/>
            <person name="Lin F."/>
        </authorList>
    </citation>
    <scope>NUCLEOTIDE SEQUENCE [LARGE SCALE GENOMIC DNA]</scope>
    <source>
        <strain evidence="2">TF09</strain>
    </source>
</reference>
<feature type="chain" id="PRO_5017549739" evidence="1">
    <location>
        <begin position="26"/>
        <end position="186"/>
    </location>
</feature>
<name>A0A3E0L2U2_9CHRO</name>
<protein>
    <submittedName>
        <fullName evidence="2">Aspartyl protease</fullName>
    </submittedName>
</protein>
<dbReference type="SUPFAM" id="SSF50630">
    <property type="entry name" value="Acid proteases"/>
    <property type="match status" value="1"/>
</dbReference>
<organism evidence="2 3">
    <name type="scientific">Microcystis flos-aquae TF09</name>
    <dbReference type="NCBI Taxonomy" id="2060473"/>
    <lineage>
        <taxon>Bacteria</taxon>
        <taxon>Bacillati</taxon>
        <taxon>Cyanobacteriota</taxon>
        <taxon>Cyanophyceae</taxon>
        <taxon>Oscillatoriophycideae</taxon>
        <taxon>Chroococcales</taxon>
        <taxon>Microcystaceae</taxon>
        <taxon>Microcystis</taxon>
    </lineage>
</organism>
<dbReference type="InterPro" id="IPR034122">
    <property type="entry name" value="Retropepsin-like_bacterial"/>
</dbReference>
<keyword evidence="1" id="KW-0732">Signal</keyword>
<dbReference type="EMBL" id="QQWC01000003">
    <property type="protein sequence ID" value="REJ41828.1"/>
    <property type="molecule type" value="Genomic_DNA"/>
</dbReference>
<dbReference type="AlphaFoldDB" id="A0A3E0L2U2"/>
<dbReference type="InterPro" id="IPR021109">
    <property type="entry name" value="Peptidase_aspartic_dom_sf"/>
</dbReference>
<evidence type="ECO:0000256" key="1">
    <source>
        <dbReference type="SAM" id="SignalP"/>
    </source>
</evidence>
<evidence type="ECO:0000313" key="3">
    <source>
        <dbReference type="Proteomes" id="UP000256873"/>
    </source>
</evidence>
<dbReference type="CDD" id="cd05483">
    <property type="entry name" value="retropepsin_like_bacteria"/>
    <property type="match status" value="1"/>
</dbReference>
<proteinExistence type="predicted"/>
<dbReference type="Gene3D" id="2.40.70.10">
    <property type="entry name" value="Acid Proteases"/>
    <property type="match status" value="1"/>
</dbReference>
<dbReference type="GO" id="GO:0008233">
    <property type="term" value="F:peptidase activity"/>
    <property type="evidence" value="ECO:0007669"/>
    <property type="project" value="UniProtKB-KW"/>
</dbReference>
<dbReference type="Proteomes" id="UP000256873">
    <property type="component" value="Unassembled WGS sequence"/>
</dbReference>
<keyword evidence="2" id="KW-0378">Hydrolase</keyword>
<keyword evidence="2" id="KW-0645">Protease</keyword>
<accession>A0A3E0L2U2</accession>
<dbReference type="GO" id="GO:0006508">
    <property type="term" value="P:proteolysis"/>
    <property type="evidence" value="ECO:0007669"/>
    <property type="project" value="UniProtKB-KW"/>
</dbReference>
<dbReference type="Pfam" id="PF13975">
    <property type="entry name" value="gag-asp_proteas"/>
    <property type="match status" value="1"/>
</dbReference>
<feature type="signal peptide" evidence="1">
    <location>
        <begin position="1"/>
        <end position="25"/>
    </location>
</feature>
<sequence>MNRSLSAIALASTLLLFPFTPTTLAQSQCFLPECFLLCFLQRADGQHIDLSRLCGSSSRNRKNSPQVYQLPIQRRVKGIPTVMVVFNHRHSYEMLFDTGASGIVLTDAMAKAMKVKRERKVINNTAGGVVTGYLGRINFVKAGEMTLYNQIVNISPQMKGLGLLGQTFFGSYDVTIKKDVIELRYR</sequence>
<gene>
    <name evidence="2" type="ORF">DWQ54_12965</name>
</gene>
<evidence type="ECO:0000313" key="2">
    <source>
        <dbReference type="EMBL" id="REJ41828.1"/>
    </source>
</evidence>